<dbReference type="AlphaFoldDB" id="A0A7J5B1M3"/>
<sequence>MSTPATSREAAHVLLDAVSVTEVSPDAAALAYERLVEVGAFVVQVEQGQGLDSDGDPDAEPPADGGPNQVKVNIELSNLLHANYMTLDWLIEELAHARDTTRDDIIIALREHLDSVAAK</sequence>
<evidence type="ECO:0000256" key="1">
    <source>
        <dbReference type="SAM" id="MobiDB-lite"/>
    </source>
</evidence>
<feature type="region of interest" description="Disordered" evidence="1">
    <location>
        <begin position="47"/>
        <end position="68"/>
    </location>
</feature>
<dbReference type="RefSeq" id="WP_151423980.1">
    <property type="nucleotide sequence ID" value="NZ_CANKVH010000016.1"/>
</dbReference>
<name>A0A7J5B1M3_9MICO</name>
<accession>A0A7J5B1M3</accession>
<comment type="caution">
    <text evidence="2">The sequence shown here is derived from an EMBL/GenBank/DDBJ whole genome shotgun (WGS) entry which is preliminary data.</text>
</comment>
<protein>
    <submittedName>
        <fullName evidence="2">Uncharacterized protein</fullName>
    </submittedName>
</protein>
<proteinExistence type="predicted"/>
<dbReference type="OrthoDB" id="5114099at2"/>
<evidence type="ECO:0000313" key="2">
    <source>
        <dbReference type="EMBL" id="KAB1637831.1"/>
    </source>
</evidence>
<dbReference type="EMBL" id="WBJX01000003">
    <property type="protein sequence ID" value="KAB1637831.1"/>
    <property type="molecule type" value="Genomic_DNA"/>
</dbReference>
<reference evidence="2 3" key="1">
    <citation type="submission" date="2019-09" db="EMBL/GenBank/DDBJ databases">
        <title>Phylogeny of genus Pseudoclavibacter and closely related genus.</title>
        <authorList>
            <person name="Li Y."/>
        </authorList>
    </citation>
    <scope>NUCLEOTIDE SEQUENCE [LARGE SCALE GENOMIC DNA]</scope>
    <source>
        <strain evidence="2 3">THG-MD12</strain>
    </source>
</reference>
<organism evidence="2 3">
    <name type="scientific">Pseudoclavibacter terrae</name>
    <dbReference type="NCBI Taxonomy" id="1530195"/>
    <lineage>
        <taxon>Bacteria</taxon>
        <taxon>Bacillati</taxon>
        <taxon>Actinomycetota</taxon>
        <taxon>Actinomycetes</taxon>
        <taxon>Micrococcales</taxon>
        <taxon>Microbacteriaceae</taxon>
        <taxon>Pseudoclavibacter</taxon>
    </lineage>
</organism>
<keyword evidence="3" id="KW-1185">Reference proteome</keyword>
<dbReference type="Proteomes" id="UP000490386">
    <property type="component" value="Unassembled WGS sequence"/>
</dbReference>
<evidence type="ECO:0000313" key="3">
    <source>
        <dbReference type="Proteomes" id="UP000490386"/>
    </source>
</evidence>
<gene>
    <name evidence="2" type="ORF">F8O03_11630</name>
</gene>